<dbReference type="EMBL" id="CABEEZ010000069">
    <property type="protein sequence ID" value="VTR31307.1"/>
    <property type="molecule type" value="Genomic_DNA"/>
</dbReference>
<name>A0A4U9UFJ8_SERFO</name>
<gene>
    <name evidence="1" type="ORF">NCTC12965_03193</name>
</gene>
<proteinExistence type="predicted"/>
<evidence type="ECO:0000313" key="1">
    <source>
        <dbReference type="EMBL" id="VTR31307.1"/>
    </source>
</evidence>
<reference evidence="1" key="1">
    <citation type="submission" date="2019-05" db="EMBL/GenBank/DDBJ databases">
        <authorList>
            <consortium name="Pathogen Informatics"/>
        </authorList>
    </citation>
    <scope>NUCLEOTIDE SEQUENCE [LARGE SCALE GENOMIC DNA]</scope>
    <source>
        <strain evidence="1">NCTC12965</strain>
    </source>
</reference>
<accession>A0A4U9UFJ8</accession>
<dbReference type="AlphaFoldDB" id="A0A4U9UFJ8"/>
<organism evidence="1">
    <name type="scientific">Serratia fonticola</name>
    <dbReference type="NCBI Taxonomy" id="47917"/>
    <lineage>
        <taxon>Bacteria</taxon>
        <taxon>Pseudomonadati</taxon>
        <taxon>Pseudomonadota</taxon>
        <taxon>Gammaproteobacteria</taxon>
        <taxon>Enterobacterales</taxon>
        <taxon>Yersiniaceae</taxon>
        <taxon>Serratia</taxon>
    </lineage>
</organism>
<sequence>MAVSAFPRQVIAFFTLGIGFGVEQHALIDQPLYAVACIAGNKLDGVFVTQAGSGDQRVINV</sequence>
<protein>
    <submittedName>
        <fullName evidence="1">Uncharacterized protein</fullName>
    </submittedName>
</protein>